<dbReference type="Gene3D" id="2.60.40.10">
    <property type="entry name" value="Immunoglobulins"/>
    <property type="match status" value="1"/>
</dbReference>
<reference evidence="3 4" key="1">
    <citation type="journal article" date="2023" name="Commun. Biol.">
        <title>Reorganization of the ancestral sex-determining regions during the evolution of trioecy in Pleodorina starrii.</title>
        <authorList>
            <person name="Takahashi K."/>
            <person name="Suzuki S."/>
            <person name="Kawai-Toyooka H."/>
            <person name="Yamamoto K."/>
            <person name="Hamaji T."/>
            <person name="Ootsuki R."/>
            <person name="Yamaguchi H."/>
            <person name="Kawachi M."/>
            <person name="Higashiyama T."/>
            <person name="Nozaki H."/>
        </authorList>
    </citation>
    <scope>NUCLEOTIDE SEQUENCE [LARGE SCALE GENOMIC DNA]</scope>
    <source>
        <strain evidence="3 4">NIES-4479</strain>
    </source>
</reference>
<dbReference type="EMBL" id="BRXU01000012">
    <property type="protein sequence ID" value="GLC55223.1"/>
    <property type="molecule type" value="Genomic_DNA"/>
</dbReference>
<dbReference type="SMART" id="SM01065">
    <property type="entry name" value="CBM_2"/>
    <property type="match status" value="1"/>
</dbReference>
<evidence type="ECO:0008006" key="5">
    <source>
        <dbReference type="Google" id="ProtNLM"/>
    </source>
</evidence>
<feature type="domain" description="SAP" evidence="1">
    <location>
        <begin position="312"/>
        <end position="346"/>
    </location>
</feature>
<evidence type="ECO:0000259" key="2">
    <source>
        <dbReference type="PROSITE" id="PS51166"/>
    </source>
</evidence>
<dbReference type="CDD" id="cd05467">
    <property type="entry name" value="CBM20"/>
    <property type="match status" value="1"/>
</dbReference>
<dbReference type="GO" id="GO:2001070">
    <property type="term" value="F:starch binding"/>
    <property type="evidence" value="ECO:0007669"/>
    <property type="project" value="InterPro"/>
</dbReference>
<evidence type="ECO:0000313" key="4">
    <source>
        <dbReference type="Proteomes" id="UP001165080"/>
    </source>
</evidence>
<dbReference type="PANTHER" id="PTHR15048">
    <property type="entry name" value="STARCH-BINDING DOMAIN-CONTAINING PROTEIN 1"/>
    <property type="match status" value="1"/>
</dbReference>
<comment type="caution">
    <text evidence="3">The sequence shown here is derived from an EMBL/GenBank/DDBJ whole genome shotgun (WGS) entry which is preliminary data.</text>
</comment>
<dbReference type="AlphaFoldDB" id="A0A9W6BNH1"/>
<organism evidence="3 4">
    <name type="scientific">Pleodorina starrii</name>
    <dbReference type="NCBI Taxonomy" id="330485"/>
    <lineage>
        <taxon>Eukaryota</taxon>
        <taxon>Viridiplantae</taxon>
        <taxon>Chlorophyta</taxon>
        <taxon>core chlorophytes</taxon>
        <taxon>Chlorophyceae</taxon>
        <taxon>CS clade</taxon>
        <taxon>Chlamydomonadales</taxon>
        <taxon>Volvocaceae</taxon>
        <taxon>Pleodorina</taxon>
    </lineage>
</organism>
<name>A0A9W6BNH1_9CHLO</name>
<dbReference type="Proteomes" id="UP001165080">
    <property type="component" value="Unassembled WGS sequence"/>
</dbReference>
<dbReference type="SUPFAM" id="SSF68906">
    <property type="entry name" value="SAP domain"/>
    <property type="match status" value="1"/>
</dbReference>
<evidence type="ECO:0000259" key="1">
    <source>
        <dbReference type="PROSITE" id="PS50800"/>
    </source>
</evidence>
<dbReference type="PROSITE" id="PS51166">
    <property type="entry name" value="CBM20"/>
    <property type="match status" value="1"/>
</dbReference>
<dbReference type="SUPFAM" id="SSF49452">
    <property type="entry name" value="Starch-binding domain-like"/>
    <property type="match status" value="1"/>
</dbReference>
<dbReference type="PANTHER" id="PTHR15048:SF0">
    <property type="entry name" value="STARCH-BINDING DOMAIN-CONTAINING PROTEIN 1"/>
    <property type="match status" value="1"/>
</dbReference>
<proteinExistence type="predicted"/>
<dbReference type="InterPro" id="IPR013783">
    <property type="entry name" value="Ig-like_fold"/>
</dbReference>
<dbReference type="FunFam" id="2.60.40.10:FF:000552">
    <property type="entry name" value="Related to glucoamylase"/>
    <property type="match status" value="1"/>
</dbReference>
<dbReference type="InterPro" id="IPR003034">
    <property type="entry name" value="SAP_dom"/>
</dbReference>
<evidence type="ECO:0000313" key="3">
    <source>
        <dbReference type="EMBL" id="GLC55223.1"/>
    </source>
</evidence>
<sequence>MALSCLKARFMRGTEQRAQRLTRCVVRAQAGTSSTGTAVSFKIHRHVQYGQSLLLVGSAPELGSWDAKQALELQWGEGDNWTTSAALPVGASVEYKYIVKRKEGLDWCPGQNKSVTLPSAVSVEVMDSWDSPHSNVTLLQPLEVAPAAVEAAALAEEEAVPALEAVAPAPAPALVAEAPLPGEGNGVPSEELLVMAADNGAAPEAFTAVNTVENLHVPELEQLGAPAEPAIPGAQHQQPPAAGAGAGFAANNIVQGVPLGAIAVGQDPITQYEEADKYQVVEVGASSEKTAAAVGASAARIASSASASSKALDKMTMAELRTEVKRRGMSPLGNRRELLTRLQNAGVV</sequence>
<dbReference type="Pfam" id="PF00686">
    <property type="entry name" value="CBM_20"/>
    <property type="match status" value="1"/>
</dbReference>
<gene>
    <name evidence="3" type="primary">PLEST001189</name>
    <name evidence="3" type="ORF">PLESTB_000961400</name>
</gene>
<dbReference type="Pfam" id="PF02037">
    <property type="entry name" value="SAP"/>
    <property type="match status" value="1"/>
</dbReference>
<keyword evidence="4" id="KW-1185">Reference proteome</keyword>
<feature type="domain" description="CBM20" evidence="2">
    <location>
        <begin position="31"/>
        <end position="131"/>
    </location>
</feature>
<dbReference type="PROSITE" id="PS50800">
    <property type="entry name" value="SAP"/>
    <property type="match status" value="1"/>
</dbReference>
<protein>
    <recommendedName>
        <fullName evidence="5">CBM20 domain-containing protein</fullName>
    </recommendedName>
</protein>
<dbReference type="Gene3D" id="1.10.720.30">
    <property type="entry name" value="SAP domain"/>
    <property type="match status" value="1"/>
</dbReference>
<dbReference type="InterPro" id="IPR036361">
    <property type="entry name" value="SAP_dom_sf"/>
</dbReference>
<accession>A0A9W6BNH1</accession>
<dbReference type="InterPro" id="IPR013784">
    <property type="entry name" value="Carb-bd-like_fold"/>
</dbReference>
<dbReference type="OrthoDB" id="568288at2759"/>
<dbReference type="InterPro" id="IPR002044">
    <property type="entry name" value="CBM20"/>
</dbReference>
<dbReference type="GO" id="GO:0016020">
    <property type="term" value="C:membrane"/>
    <property type="evidence" value="ECO:0007669"/>
    <property type="project" value="TreeGrafter"/>
</dbReference>